<name>A0A194W4P2_CYTMA</name>
<evidence type="ECO:0008006" key="3">
    <source>
        <dbReference type="Google" id="ProtNLM"/>
    </source>
</evidence>
<protein>
    <recommendedName>
        <fullName evidence="3">NAD(P)-binding domain-containing protein</fullName>
    </recommendedName>
</protein>
<dbReference type="AlphaFoldDB" id="A0A194W4P2"/>
<dbReference type="EMBL" id="CM003104">
    <property type="protein sequence ID" value="KUI71434.1"/>
    <property type="molecule type" value="Genomic_DNA"/>
</dbReference>
<dbReference type="PANTHER" id="PTHR14097">
    <property type="entry name" value="OXIDOREDUCTASE HTATIP2"/>
    <property type="match status" value="1"/>
</dbReference>
<gene>
    <name evidence="1" type="ORF">VM1G_07009</name>
</gene>
<dbReference type="SUPFAM" id="SSF51735">
    <property type="entry name" value="NAD(P)-binding Rossmann-fold domains"/>
    <property type="match status" value="1"/>
</dbReference>
<dbReference type="Proteomes" id="UP000078559">
    <property type="component" value="Chromosome 7"/>
</dbReference>
<dbReference type="InterPro" id="IPR036291">
    <property type="entry name" value="NAD(P)-bd_dom_sf"/>
</dbReference>
<sequence length="236" mass="25523">MKLVIGGSSGFVGTELVRQALSNPTITSIIGISRRETPVPPGATDDCGKLKSVICDNFDSYSDSLKKELEDTDACIWTIAVTPSKLNSSPWEETCKVSRDYALTAIQTLAGLHRKHDAPLRFVYISGHFAPRKRTDDMKVLDEHGMMAYGLLRGEAESRVLEFAEKSNGKVQSQVAKPGLIAAPGRVLPTIPGLPQIELSDIAAALLDQVVNGFGKDTLSNDEMTEIGQKMLAGQH</sequence>
<dbReference type="SMR" id="A0A194W4P2"/>
<proteinExistence type="predicted"/>
<keyword evidence="2" id="KW-1185">Reference proteome</keyword>
<organism evidence="1 2">
    <name type="scientific">Cytospora mali</name>
    <name type="common">Apple Valsa canker fungus</name>
    <name type="synonym">Valsa mali</name>
    <dbReference type="NCBI Taxonomy" id="578113"/>
    <lineage>
        <taxon>Eukaryota</taxon>
        <taxon>Fungi</taxon>
        <taxon>Dikarya</taxon>
        <taxon>Ascomycota</taxon>
        <taxon>Pezizomycotina</taxon>
        <taxon>Sordariomycetes</taxon>
        <taxon>Sordariomycetidae</taxon>
        <taxon>Diaporthales</taxon>
        <taxon>Cytosporaceae</taxon>
        <taxon>Cytospora</taxon>
    </lineage>
</organism>
<dbReference type="Gene3D" id="3.40.50.720">
    <property type="entry name" value="NAD(P)-binding Rossmann-like Domain"/>
    <property type="match status" value="1"/>
</dbReference>
<reference evidence="1" key="1">
    <citation type="submission" date="2014-12" db="EMBL/GenBank/DDBJ databases">
        <title>Genome Sequence of Valsa Canker Pathogens Uncovers a Specific Adaption of Colonization on Woody Bark.</title>
        <authorList>
            <person name="Yin Z."/>
            <person name="Liu H."/>
            <person name="Gao X."/>
            <person name="Li Z."/>
            <person name="Song N."/>
            <person name="Ke X."/>
            <person name="Dai Q."/>
            <person name="Wu Y."/>
            <person name="Sun Y."/>
            <person name="Xu J.-R."/>
            <person name="Kang Z.K."/>
            <person name="Wang L."/>
            <person name="Huang L."/>
        </authorList>
    </citation>
    <scope>NUCLEOTIDE SEQUENCE [LARGE SCALE GENOMIC DNA]</scope>
    <source>
        <strain evidence="1">03-8</strain>
    </source>
</reference>
<evidence type="ECO:0000313" key="2">
    <source>
        <dbReference type="Proteomes" id="UP000078559"/>
    </source>
</evidence>
<evidence type="ECO:0000313" key="1">
    <source>
        <dbReference type="EMBL" id="KUI71434.1"/>
    </source>
</evidence>
<dbReference type="OrthoDB" id="3535423at2759"/>
<accession>A0A194W4P2</accession>
<dbReference type="PANTHER" id="PTHR14097:SF9">
    <property type="entry name" value="EPIMERASE, PUTATIVE (AFU_ORTHOLOGUE AFUA_8G07320)-RELATED"/>
    <property type="match status" value="1"/>
</dbReference>